<evidence type="ECO:0008006" key="4">
    <source>
        <dbReference type="Google" id="ProtNLM"/>
    </source>
</evidence>
<keyword evidence="3" id="KW-1185">Reference proteome</keyword>
<dbReference type="RefSeq" id="WP_034788482.1">
    <property type="nucleotide sequence ID" value="NZ_CP015880.1"/>
</dbReference>
<accession>A0ABY8HJT3</accession>
<evidence type="ECO:0000256" key="1">
    <source>
        <dbReference type="SAM" id="SignalP"/>
    </source>
</evidence>
<gene>
    <name evidence="2" type="ORF">P4B07_08550</name>
</gene>
<keyword evidence="1" id="KW-0732">Signal</keyword>
<feature type="signal peptide" evidence="1">
    <location>
        <begin position="1"/>
        <end position="23"/>
    </location>
</feature>
<protein>
    <recommendedName>
        <fullName evidence="4">Lipoprotein</fullName>
    </recommendedName>
</protein>
<name>A0ABY8HJT3_ENSAD</name>
<reference evidence="2 3" key="1">
    <citation type="submission" date="2023-03" db="EMBL/GenBank/DDBJ databases">
        <title>Comparative genome and transcriptome analysis combination mining strategies for increasing vitamin B12 production of Ensifer adhaerens strain.</title>
        <authorList>
            <person name="Yongheng L."/>
        </authorList>
    </citation>
    <scope>NUCLEOTIDE SEQUENCE [LARGE SCALE GENOMIC DNA]</scope>
    <source>
        <strain evidence="2 3">Casida A-T305</strain>
    </source>
</reference>
<dbReference type="PROSITE" id="PS51257">
    <property type="entry name" value="PROKAR_LIPOPROTEIN"/>
    <property type="match status" value="1"/>
</dbReference>
<dbReference type="GeneID" id="29517920"/>
<evidence type="ECO:0000313" key="2">
    <source>
        <dbReference type="EMBL" id="WFP92391.1"/>
    </source>
</evidence>
<dbReference type="EMBL" id="CP121308">
    <property type="protein sequence ID" value="WFP92391.1"/>
    <property type="molecule type" value="Genomic_DNA"/>
</dbReference>
<sequence length="130" mass="14259">MKRAIAALLTLLLAGCQSMELEAPEIAKPRPTAPAVPTLSGDALQAFLVGKTLRYNLNGVNSTFFPDGRYGYRDYEVRDGGSYTITGDEVCITFEDGGRRCDQYAQIGSDYYRIEEGGRRTKVDRVVPAA</sequence>
<organism evidence="2 3">
    <name type="scientific">Ensifer adhaerens</name>
    <name type="common">Sinorhizobium morelense</name>
    <dbReference type="NCBI Taxonomy" id="106592"/>
    <lineage>
        <taxon>Bacteria</taxon>
        <taxon>Pseudomonadati</taxon>
        <taxon>Pseudomonadota</taxon>
        <taxon>Alphaproteobacteria</taxon>
        <taxon>Hyphomicrobiales</taxon>
        <taxon>Rhizobiaceae</taxon>
        <taxon>Sinorhizobium/Ensifer group</taxon>
        <taxon>Ensifer</taxon>
    </lineage>
</organism>
<feature type="chain" id="PRO_5047352162" description="Lipoprotein" evidence="1">
    <location>
        <begin position="24"/>
        <end position="130"/>
    </location>
</feature>
<dbReference type="Proteomes" id="UP001214094">
    <property type="component" value="Chromosome"/>
</dbReference>
<proteinExistence type="predicted"/>
<evidence type="ECO:0000313" key="3">
    <source>
        <dbReference type="Proteomes" id="UP001214094"/>
    </source>
</evidence>